<dbReference type="STRING" id="1409788.NC99_20570"/>
<reference evidence="4" key="1">
    <citation type="submission" date="2015-07" db="EMBL/GenBank/DDBJ databases">
        <title>Genome sequencing of Sunxiuqinia dokdonensis strain SK.</title>
        <authorList>
            <person name="Ahn S."/>
            <person name="Kim B.-C."/>
        </authorList>
    </citation>
    <scope>NUCLEOTIDE SEQUENCE [LARGE SCALE GENOMIC DNA]</scope>
    <source>
        <strain evidence="4">SK</strain>
    </source>
</reference>
<feature type="region of interest" description="Disordered" evidence="1">
    <location>
        <begin position="105"/>
        <end position="136"/>
    </location>
</feature>
<organism evidence="3 4">
    <name type="scientific">Sunxiuqinia dokdonensis</name>
    <dbReference type="NCBI Taxonomy" id="1409788"/>
    <lineage>
        <taxon>Bacteria</taxon>
        <taxon>Pseudomonadati</taxon>
        <taxon>Bacteroidota</taxon>
        <taxon>Bacteroidia</taxon>
        <taxon>Marinilabiliales</taxon>
        <taxon>Prolixibacteraceae</taxon>
        <taxon>Sunxiuqinia</taxon>
    </lineage>
</organism>
<dbReference type="Proteomes" id="UP000036958">
    <property type="component" value="Unassembled WGS sequence"/>
</dbReference>
<evidence type="ECO:0000313" key="3">
    <source>
        <dbReference type="EMBL" id="KOH45195.1"/>
    </source>
</evidence>
<comment type="caution">
    <text evidence="3">The sequence shown here is derived from an EMBL/GenBank/DDBJ whole genome shotgun (WGS) entry which is preliminary data.</text>
</comment>
<feature type="chain" id="PRO_5005591395" evidence="2">
    <location>
        <begin position="21"/>
        <end position="136"/>
    </location>
</feature>
<dbReference type="EMBL" id="LGIA01000148">
    <property type="protein sequence ID" value="KOH45195.1"/>
    <property type="molecule type" value="Genomic_DNA"/>
</dbReference>
<dbReference type="OrthoDB" id="669766at2"/>
<proteinExistence type="predicted"/>
<name>A0A0L8V9Q6_9BACT</name>
<protein>
    <submittedName>
        <fullName evidence="3">Uncharacterized protein</fullName>
    </submittedName>
</protein>
<keyword evidence="4" id="KW-1185">Reference proteome</keyword>
<sequence length="136" mass="16057">MKKLYVLFVVLMATVGMSYAQPGGQGQRWSQEERDKRLIETLGLDEAQQEKLTAINKKYEKSFTELREQMQSATDEKRRELFPKMREQMEARNKDIRAMLTKEQAEKFDEMQKARQDRMNNRRAPGERGGDQRPGR</sequence>
<dbReference type="RefSeq" id="WP_053182793.1">
    <property type="nucleotide sequence ID" value="NZ_LGIA01000148.1"/>
</dbReference>
<evidence type="ECO:0000256" key="2">
    <source>
        <dbReference type="SAM" id="SignalP"/>
    </source>
</evidence>
<feature type="signal peptide" evidence="2">
    <location>
        <begin position="1"/>
        <end position="20"/>
    </location>
</feature>
<evidence type="ECO:0000313" key="4">
    <source>
        <dbReference type="Proteomes" id="UP000036958"/>
    </source>
</evidence>
<evidence type="ECO:0000256" key="1">
    <source>
        <dbReference type="SAM" id="MobiDB-lite"/>
    </source>
</evidence>
<gene>
    <name evidence="3" type="ORF">NC99_20570</name>
</gene>
<accession>A0A0L8V9Q6</accession>
<keyword evidence="2" id="KW-0732">Signal</keyword>
<dbReference type="AlphaFoldDB" id="A0A0L8V9Q6"/>